<dbReference type="OrthoDB" id="3395897at2"/>
<keyword evidence="2" id="KW-1185">Reference proteome</keyword>
<dbReference type="RefSeq" id="WP_103956848.1">
    <property type="nucleotide sequence ID" value="NZ_FNVT01000004.1"/>
</dbReference>
<sequence>MTIGNLADRVLSLFVPNVSARAGDCGYEYWCDRDQFGSVLYRRTCCQTSAGYLCGNWVAECIQCC</sequence>
<dbReference type="Proteomes" id="UP000236732">
    <property type="component" value="Unassembled WGS sequence"/>
</dbReference>
<dbReference type="AlphaFoldDB" id="A0A1H6CSH0"/>
<dbReference type="EMBL" id="FNVT01000004">
    <property type="protein sequence ID" value="SEG75603.1"/>
    <property type="molecule type" value="Genomic_DNA"/>
</dbReference>
<proteinExistence type="predicted"/>
<accession>A0A1H6CSH0</accession>
<protein>
    <submittedName>
        <fullName evidence="1">Uncharacterized protein</fullName>
    </submittedName>
</protein>
<organism evidence="1 2">
    <name type="scientific">Nonomuraea solani</name>
    <dbReference type="NCBI Taxonomy" id="1144553"/>
    <lineage>
        <taxon>Bacteria</taxon>
        <taxon>Bacillati</taxon>
        <taxon>Actinomycetota</taxon>
        <taxon>Actinomycetes</taxon>
        <taxon>Streptosporangiales</taxon>
        <taxon>Streptosporangiaceae</taxon>
        <taxon>Nonomuraea</taxon>
    </lineage>
</organism>
<reference evidence="1 2" key="1">
    <citation type="submission" date="2016-10" db="EMBL/GenBank/DDBJ databases">
        <authorList>
            <person name="de Groot N.N."/>
        </authorList>
    </citation>
    <scope>NUCLEOTIDE SEQUENCE [LARGE SCALE GENOMIC DNA]</scope>
    <source>
        <strain evidence="1 2">CGMCC 4.7037</strain>
    </source>
</reference>
<evidence type="ECO:0000313" key="2">
    <source>
        <dbReference type="Proteomes" id="UP000236732"/>
    </source>
</evidence>
<gene>
    <name evidence="1" type="ORF">SAMN05444920_104309</name>
</gene>
<name>A0A1H6CSH0_9ACTN</name>
<evidence type="ECO:0000313" key="1">
    <source>
        <dbReference type="EMBL" id="SEG75603.1"/>
    </source>
</evidence>